<keyword evidence="4" id="KW-1185">Reference proteome</keyword>
<dbReference type="EMBL" id="CALNXJ010000063">
    <property type="protein sequence ID" value="CAH3157209.1"/>
    <property type="molecule type" value="Genomic_DNA"/>
</dbReference>
<dbReference type="AlphaFoldDB" id="A0AAU9XV13"/>
<evidence type="ECO:0000256" key="2">
    <source>
        <dbReference type="SAM" id="Phobius"/>
    </source>
</evidence>
<feature type="compositionally biased region" description="Basic and acidic residues" evidence="1">
    <location>
        <begin position="50"/>
        <end position="65"/>
    </location>
</feature>
<protein>
    <submittedName>
        <fullName evidence="3">Uncharacterized protein</fullName>
    </submittedName>
</protein>
<keyword evidence="2" id="KW-0472">Membrane</keyword>
<feature type="region of interest" description="Disordered" evidence="1">
    <location>
        <begin position="50"/>
        <end position="87"/>
    </location>
</feature>
<reference evidence="3 4" key="1">
    <citation type="submission" date="2022-05" db="EMBL/GenBank/DDBJ databases">
        <authorList>
            <consortium name="Genoscope - CEA"/>
            <person name="William W."/>
        </authorList>
    </citation>
    <scope>NUCLEOTIDE SEQUENCE [LARGE SCALE GENOMIC DNA]</scope>
</reference>
<name>A0AAU9XV13_9CNID</name>
<evidence type="ECO:0000256" key="1">
    <source>
        <dbReference type="SAM" id="MobiDB-lite"/>
    </source>
</evidence>
<dbReference type="Proteomes" id="UP001159428">
    <property type="component" value="Unassembled WGS sequence"/>
</dbReference>
<keyword evidence="2" id="KW-1133">Transmembrane helix</keyword>
<sequence length="87" mass="9887">MGASKIFLVAAILLINLVGTMISGGAPHHRQKLQRTGKFEDIRLEDVKIPFEDDQSDRNRERQRLIDPPGVYHSKDRPGRSLKLPKN</sequence>
<keyword evidence="2" id="KW-0812">Transmembrane</keyword>
<organism evidence="3 4">
    <name type="scientific">Pocillopora meandrina</name>
    <dbReference type="NCBI Taxonomy" id="46732"/>
    <lineage>
        <taxon>Eukaryota</taxon>
        <taxon>Metazoa</taxon>
        <taxon>Cnidaria</taxon>
        <taxon>Anthozoa</taxon>
        <taxon>Hexacorallia</taxon>
        <taxon>Scleractinia</taxon>
        <taxon>Astrocoeniina</taxon>
        <taxon>Pocilloporidae</taxon>
        <taxon>Pocillopora</taxon>
    </lineage>
</organism>
<gene>
    <name evidence="3" type="ORF">PMEA_00029915</name>
</gene>
<comment type="caution">
    <text evidence="3">The sequence shown here is derived from an EMBL/GenBank/DDBJ whole genome shotgun (WGS) entry which is preliminary data.</text>
</comment>
<feature type="transmembrane region" description="Helical" evidence="2">
    <location>
        <begin position="6"/>
        <end position="26"/>
    </location>
</feature>
<evidence type="ECO:0000313" key="4">
    <source>
        <dbReference type="Proteomes" id="UP001159428"/>
    </source>
</evidence>
<accession>A0AAU9XV13</accession>
<proteinExistence type="predicted"/>
<evidence type="ECO:0000313" key="3">
    <source>
        <dbReference type="EMBL" id="CAH3157209.1"/>
    </source>
</evidence>